<proteinExistence type="predicted"/>
<dbReference type="InterPro" id="IPR049052">
    <property type="entry name" value="nSTAND1"/>
</dbReference>
<dbReference type="RefSeq" id="WP_341837286.1">
    <property type="nucleotide sequence ID" value="NZ_CP149822.1"/>
</dbReference>
<accession>A0ABZ2YSE5</accession>
<dbReference type="Gene3D" id="3.40.50.300">
    <property type="entry name" value="P-loop containing nucleotide triphosphate hydrolases"/>
    <property type="match status" value="1"/>
</dbReference>
<organism evidence="2 3">
    <name type="scientific">Chitinophaga pollutisoli</name>
    <dbReference type="NCBI Taxonomy" id="3133966"/>
    <lineage>
        <taxon>Bacteria</taxon>
        <taxon>Pseudomonadati</taxon>
        <taxon>Bacteroidota</taxon>
        <taxon>Chitinophagia</taxon>
        <taxon>Chitinophagales</taxon>
        <taxon>Chitinophagaceae</taxon>
        <taxon>Chitinophaga</taxon>
    </lineage>
</organism>
<evidence type="ECO:0000313" key="3">
    <source>
        <dbReference type="Proteomes" id="UP001485459"/>
    </source>
</evidence>
<dbReference type="EMBL" id="CP149822">
    <property type="protein sequence ID" value="WZN42452.1"/>
    <property type="molecule type" value="Genomic_DNA"/>
</dbReference>
<dbReference type="GO" id="GO:0005524">
    <property type="term" value="F:ATP binding"/>
    <property type="evidence" value="ECO:0007669"/>
    <property type="project" value="UniProtKB-KW"/>
</dbReference>
<evidence type="ECO:0000313" key="2">
    <source>
        <dbReference type="EMBL" id="WZN42452.1"/>
    </source>
</evidence>
<dbReference type="InterPro" id="IPR011044">
    <property type="entry name" value="Quino_amine_DH_bsu"/>
</dbReference>
<dbReference type="Pfam" id="PF20703">
    <property type="entry name" value="nSTAND1"/>
    <property type="match status" value="1"/>
</dbReference>
<reference evidence="3" key="1">
    <citation type="submission" date="2024-03" db="EMBL/GenBank/DDBJ databases">
        <title>Chitinophaga horti sp. nov., isolated from garden soil.</title>
        <authorList>
            <person name="Lee D.S."/>
            <person name="Han D.M."/>
            <person name="Baek J.H."/>
            <person name="Choi D.G."/>
            <person name="Jeon J.H."/>
            <person name="Jeon C.O."/>
        </authorList>
    </citation>
    <scope>NUCLEOTIDE SEQUENCE [LARGE SCALE GENOMIC DNA]</scope>
    <source>
        <strain evidence="3">GPA1</strain>
    </source>
</reference>
<dbReference type="SUPFAM" id="SSF50969">
    <property type="entry name" value="YVTN repeat-like/Quinoprotein amine dehydrogenase"/>
    <property type="match status" value="1"/>
</dbReference>
<dbReference type="SUPFAM" id="SSF52540">
    <property type="entry name" value="P-loop containing nucleoside triphosphate hydrolases"/>
    <property type="match status" value="1"/>
</dbReference>
<keyword evidence="2" id="KW-0547">Nucleotide-binding</keyword>
<dbReference type="InterPro" id="IPR027417">
    <property type="entry name" value="P-loop_NTPase"/>
</dbReference>
<evidence type="ECO:0000259" key="1">
    <source>
        <dbReference type="Pfam" id="PF20703"/>
    </source>
</evidence>
<feature type="domain" description="Novel STAND NTPase 1" evidence="1">
    <location>
        <begin position="8"/>
        <end position="408"/>
    </location>
</feature>
<name>A0ABZ2YSE5_9BACT</name>
<protein>
    <submittedName>
        <fullName evidence="2">ATP-binding protein</fullName>
    </submittedName>
</protein>
<keyword evidence="3" id="KW-1185">Reference proteome</keyword>
<gene>
    <name evidence="2" type="ORF">WJU16_05320</name>
</gene>
<dbReference type="Proteomes" id="UP001485459">
    <property type="component" value="Chromosome"/>
</dbReference>
<keyword evidence="2" id="KW-0067">ATP-binding</keyword>
<sequence length="1040" mass="119028">MTSILHSPFKFLDPYDRNDFNIFFGREDEVETLYQHIHKNRLVLVYGTSGTGKTSIVQCGLMNRMYDTDWYPLFVRRGDHLVDSLQEATATAADPKAGNGATATALSGGTQYKQAPQVLRARNMTTDAPAKIYESLKGINLRYLRPVYLIFDQFEELLIMGSDGEKKTIIKIIDHILSDPDLQFCNLLFIMREEFFAGLSPFEKEIPDFCDRRLRIEPMNHKNVEEVIRKSCSKFNILLEKESENAREIIAVLSEKQVVSLPYLQIYLDQLWRTVYMNTPNKVEPPDSIWPILHVNSTVIRKFGSLQDVLDRFMHERIQVIQEELELQFPEIEDNFVANVLDAFVTNEGTKRPIPYARVNNGIWFTGLVPPYLQGRSSALMTNLLTELEKNKILRSDGQTYELAHDTLAGLIDARRTEEQRRTGFTEKQILSRYEGFKNGASELLSVREIASYEPFIKRLNLPAEVLDFFKASVNTRHAELKQEQSQQKRQKIWRLGWIIGGLLLVVLLVGYINNKRLTREFNRNESLVYMGFDLADKDAATALGLFGIFREKVFGEDTSMLNLKLKETMQLQDAQALFARWHYDLPYVKVEPIDIDISDDGQYIVYNVNQKEFRDSVRTYILSTMTGETIRQFDSVQYACFANGGNILVISRSGVLVDTSQPQQMTKSRSKPQYRRWRQAMLYDCDKKQRIPVPFENGQQLYGPDDITLYAANEQESYHVRVLANGNLLVPYLHNGRDHLMLLHPDGRLISRIPSVSTVTTSRDGKRFMHYTITPGNNLALQIFGDDGEMKRQVTDEFTFGDFTEDGAILWGNRFTCYFLDGADTLTYDVPGNADIDYAFGNLSKGRIALNVTLYENTFNYDEHRKRVIVANIANGEQRYCLGAAIGIDFGKGYVITKAEDPAATAFRPGTDTLYRYDLSKPSPPMQYLVPAGIETVQFNRQTGDLLVFTRSNQLFVLDNQLQVKKGLKLTSNDTYGMARGGARFYYARDRYLTVFDNDTLRLNVFDVASVWPGITGPGSPVKPITDKKRIRELGLHFR</sequence>